<sequence length="223" mass="23365" precursor="true">MFLRLLLIPLMALMATVASSAPVRLLFPDSTFTPGSQFFFSVELPTATNLGSYQIDLLLSGSSGTAGVDYFFDLAGTDAAMTGYVFPSDGQFFDTVNLDSAMSQRLTLSDINFDGMDVNGAGVVSGTNDAIANIVVSTLPTFSGSLMFSVDADALILDTPDLTPTSINEFATIQADTVAVAPQTVTAAAVPEPSGIAMLAVAAVGVLTLRRRRKIAFGESKLR</sequence>
<evidence type="ECO:0000256" key="1">
    <source>
        <dbReference type="SAM" id="SignalP"/>
    </source>
</evidence>
<feature type="chain" id="PRO_5021743180" description="PEP-CTERM protein-sorting domain-containing protein" evidence="1">
    <location>
        <begin position="21"/>
        <end position="223"/>
    </location>
</feature>
<feature type="signal peptide" evidence="1">
    <location>
        <begin position="1"/>
        <end position="20"/>
    </location>
</feature>
<proteinExistence type="predicted"/>
<dbReference type="RefSeq" id="WP_145168261.1">
    <property type="nucleotide sequence ID" value="NZ_CP036525.1"/>
</dbReference>
<evidence type="ECO:0000313" key="2">
    <source>
        <dbReference type="EMBL" id="QDT02564.1"/>
    </source>
</evidence>
<evidence type="ECO:0000313" key="3">
    <source>
        <dbReference type="Proteomes" id="UP000318538"/>
    </source>
</evidence>
<gene>
    <name evidence="2" type="ORF">K227x_09420</name>
</gene>
<accession>A0A517N614</accession>
<evidence type="ECO:0008006" key="4">
    <source>
        <dbReference type="Google" id="ProtNLM"/>
    </source>
</evidence>
<dbReference type="AlphaFoldDB" id="A0A517N614"/>
<name>A0A517N614_9BACT</name>
<protein>
    <recommendedName>
        <fullName evidence="4">PEP-CTERM protein-sorting domain-containing protein</fullName>
    </recommendedName>
</protein>
<dbReference type="Proteomes" id="UP000318538">
    <property type="component" value="Chromosome"/>
</dbReference>
<dbReference type="InterPro" id="IPR013424">
    <property type="entry name" value="Ice-binding_C"/>
</dbReference>
<keyword evidence="3" id="KW-1185">Reference proteome</keyword>
<reference evidence="2 3" key="1">
    <citation type="submission" date="2019-02" db="EMBL/GenBank/DDBJ databases">
        <title>Deep-cultivation of Planctomycetes and their phenomic and genomic characterization uncovers novel biology.</title>
        <authorList>
            <person name="Wiegand S."/>
            <person name="Jogler M."/>
            <person name="Boedeker C."/>
            <person name="Pinto D."/>
            <person name="Vollmers J."/>
            <person name="Rivas-Marin E."/>
            <person name="Kohn T."/>
            <person name="Peeters S.H."/>
            <person name="Heuer A."/>
            <person name="Rast P."/>
            <person name="Oberbeckmann S."/>
            <person name="Bunk B."/>
            <person name="Jeske O."/>
            <person name="Meyerdierks A."/>
            <person name="Storesund J.E."/>
            <person name="Kallscheuer N."/>
            <person name="Luecker S."/>
            <person name="Lage O.M."/>
            <person name="Pohl T."/>
            <person name="Merkel B.J."/>
            <person name="Hornburger P."/>
            <person name="Mueller R.-W."/>
            <person name="Bruemmer F."/>
            <person name="Labrenz M."/>
            <person name="Spormann A.M."/>
            <person name="Op den Camp H."/>
            <person name="Overmann J."/>
            <person name="Amann R."/>
            <person name="Jetten M.S.M."/>
            <person name="Mascher T."/>
            <person name="Medema M.H."/>
            <person name="Devos D.P."/>
            <person name="Kaster A.-K."/>
            <person name="Ovreas L."/>
            <person name="Rohde M."/>
            <person name="Galperin M.Y."/>
            <person name="Jogler C."/>
        </authorList>
    </citation>
    <scope>NUCLEOTIDE SEQUENCE [LARGE SCALE GENOMIC DNA]</scope>
    <source>
        <strain evidence="2 3">K22_7</strain>
    </source>
</reference>
<dbReference type="KEGG" id="rlc:K227x_09420"/>
<dbReference type="NCBIfam" id="TIGR02595">
    <property type="entry name" value="PEP_CTERM"/>
    <property type="match status" value="1"/>
</dbReference>
<keyword evidence="1" id="KW-0732">Signal</keyword>
<organism evidence="2 3">
    <name type="scientific">Rubripirellula lacrimiformis</name>
    <dbReference type="NCBI Taxonomy" id="1930273"/>
    <lineage>
        <taxon>Bacteria</taxon>
        <taxon>Pseudomonadati</taxon>
        <taxon>Planctomycetota</taxon>
        <taxon>Planctomycetia</taxon>
        <taxon>Pirellulales</taxon>
        <taxon>Pirellulaceae</taxon>
        <taxon>Rubripirellula</taxon>
    </lineage>
</organism>
<dbReference type="EMBL" id="CP036525">
    <property type="protein sequence ID" value="QDT02564.1"/>
    <property type="molecule type" value="Genomic_DNA"/>
</dbReference>